<proteinExistence type="predicted"/>
<dbReference type="RefSeq" id="WP_245096327.1">
    <property type="nucleotide sequence ID" value="NZ_CP095053.1"/>
</dbReference>
<dbReference type="AlphaFoldDB" id="A0A8T9SXJ8"/>
<organism evidence="2 3">
    <name type="scientific">Hymenobacter aerilatus</name>
    <dbReference type="NCBI Taxonomy" id="2932251"/>
    <lineage>
        <taxon>Bacteria</taxon>
        <taxon>Pseudomonadati</taxon>
        <taxon>Bacteroidota</taxon>
        <taxon>Cytophagia</taxon>
        <taxon>Cytophagales</taxon>
        <taxon>Hymenobacteraceae</taxon>
        <taxon>Hymenobacter</taxon>
    </lineage>
</organism>
<keyword evidence="3" id="KW-1185">Reference proteome</keyword>
<name>A0A8T9SXJ8_9BACT</name>
<evidence type="ECO:0000313" key="2">
    <source>
        <dbReference type="EMBL" id="UOR06942.1"/>
    </source>
</evidence>
<gene>
    <name evidence="2" type="ORF">MUN82_07525</name>
</gene>
<protein>
    <submittedName>
        <fullName evidence="2">Uncharacterized protein</fullName>
    </submittedName>
</protein>
<feature type="region of interest" description="Disordered" evidence="1">
    <location>
        <begin position="160"/>
        <end position="203"/>
    </location>
</feature>
<dbReference type="EMBL" id="CP095053">
    <property type="protein sequence ID" value="UOR06942.1"/>
    <property type="molecule type" value="Genomic_DNA"/>
</dbReference>
<evidence type="ECO:0000313" key="3">
    <source>
        <dbReference type="Proteomes" id="UP000829925"/>
    </source>
</evidence>
<dbReference type="KEGG" id="haei:MUN82_07525"/>
<evidence type="ECO:0000256" key="1">
    <source>
        <dbReference type="SAM" id="MobiDB-lite"/>
    </source>
</evidence>
<accession>A0A8T9SXJ8</accession>
<reference evidence="2 3" key="1">
    <citation type="submission" date="2022-04" db="EMBL/GenBank/DDBJ databases">
        <title>Hymenobacter sp. isolated from the air.</title>
        <authorList>
            <person name="Won M."/>
            <person name="Lee C.-M."/>
            <person name="Woen H.-Y."/>
            <person name="Kwon S.-W."/>
        </authorList>
    </citation>
    <scope>NUCLEOTIDE SEQUENCE [LARGE SCALE GENOMIC DNA]</scope>
    <source>
        <strain evidence="3">5413 J-13</strain>
    </source>
</reference>
<sequence>MWTKSYRGIPRSAAHVFERLFDHVLAQCVARDLVSGDTQAIDSAPVKANVSLDRLQEKHPLPTTSGPVAAAPLEATPEPPHPSAVLSAPAHHLRQKAARRAHRHVTTSSPLGAQHTQARLVSDKTHDSLTCPEACISVKPGKARALNKTMLLAAVAYKSEKAAETSVPTAPGLGNSPTQACYTASDLPSPTEEEESPTTQSAK</sequence>
<dbReference type="Proteomes" id="UP000829925">
    <property type="component" value="Chromosome"/>
</dbReference>